<evidence type="ECO:0000256" key="2">
    <source>
        <dbReference type="ARBA" id="ARBA00022598"/>
    </source>
</evidence>
<accession>A0A560KN16</accession>
<dbReference type="SUPFAM" id="SSF56801">
    <property type="entry name" value="Acetyl-CoA synthetase-like"/>
    <property type="match status" value="1"/>
</dbReference>
<reference evidence="5 6" key="1">
    <citation type="submission" date="2019-06" db="EMBL/GenBank/DDBJ databases">
        <title>Genomic Encyclopedia of Type Strains, Phase IV (KMG-V): Genome sequencing to study the core and pangenomes of soil and plant-associated prokaryotes.</title>
        <authorList>
            <person name="Whitman W."/>
        </authorList>
    </citation>
    <scope>NUCLEOTIDE SEQUENCE [LARGE SCALE GENOMIC DNA]</scope>
    <source>
        <strain evidence="5 6">BR 10556</strain>
    </source>
</reference>
<name>A0A560KN16_9BRAD</name>
<dbReference type="InterPro" id="IPR000873">
    <property type="entry name" value="AMP-dep_synth/lig_dom"/>
</dbReference>
<dbReference type="PANTHER" id="PTHR43201">
    <property type="entry name" value="ACYL-COA SYNTHETASE"/>
    <property type="match status" value="1"/>
</dbReference>
<evidence type="ECO:0000313" key="6">
    <source>
        <dbReference type="Proteomes" id="UP000315914"/>
    </source>
</evidence>
<dbReference type="Gene3D" id="3.40.50.12780">
    <property type="entry name" value="N-terminal domain of ligase-like"/>
    <property type="match status" value="1"/>
</dbReference>
<sequence>MGLRSFTLVDVMRRNAAIFPNRTAFVFGDRRISHADYLIRVRRLAAALSKLGIAHGDRIVVVADNCPEFVDLYGAAAWLGAVLVPINWRLSSGEIAYIVADAAPKLVISDTTHHTVFLTARPEFAGIARWIGLGLAAAPFVGLDDCLSGAAAVPPPHDGDGVLVMIHTAAVGGHPRGALVSQSGLLANAMQAIHAWSVRGGDISYAPLPLFHIAGLNLLLTCFCAGAASVVAPRFDAQEAVKLIASERVTLFVEFAPMLGLLLDAAGDGRSLASLRVVSGLDTPDTIARFETTCRDACFYAGFGQTETSGFVTMAPFRDRPGSAGRPVLNVSIAVVDEDDGPVPPGEAGEIVVRGPGVFEGYWNCPDDTATTFRNGWHHTGDNGAFDADGYLWYRGRSPAKELIKPGGENVYPAEVEAALKAHAAIAEAVVFGVPDKEWGEAIKAVCILHAGSVATTEEISAFVAGRTARYKRPKHLVLTTALPRLDDGRIDRGKTKALFA</sequence>
<keyword evidence="6" id="KW-1185">Reference proteome</keyword>
<dbReference type="Proteomes" id="UP000315914">
    <property type="component" value="Unassembled WGS sequence"/>
</dbReference>
<dbReference type="InterPro" id="IPR045851">
    <property type="entry name" value="AMP-bd_C_sf"/>
</dbReference>
<dbReference type="OrthoDB" id="9803968at2"/>
<feature type="domain" description="AMP-binding enzyme C-terminal" evidence="4">
    <location>
        <begin position="415"/>
        <end position="485"/>
    </location>
</feature>
<dbReference type="Pfam" id="PF13193">
    <property type="entry name" value="AMP-binding_C"/>
    <property type="match status" value="1"/>
</dbReference>
<keyword evidence="2" id="KW-0436">Ligase</keyword>
<dbReference type="GO" id="GO:0031956">
    <property type="term" value="F:medium-chain fatty acid-CoA ligase activity"/>
    <property type="evidence" value="ECO:0007669"/>
    <property type="project" value="TreeGrafter"/>
</dbReference>
<comment type="caution">
    <text evidence="5">The sequence shown here is derived from an EMBL/GenBank/DDBJ whole genome shotgun (WGS) entry which is preliminary data.</text>
</comment>
<gene>
    <name evidence="5" type="ORF">FBZ95_1011090</name>
</gene>
<dbReference type="Gene3D" id="3.30.300.30">
    <property type="match status" value="1"/>
</dbReference>
<organism evidence="5 6">
    <name type="scientific">Bradyrhizobium sacchari</name>
    <dbReference type="NCBI Taxonomy" id="1399419"/>
    <lineage>
        <taxon>Bacteria</taxon>
        <taxon>Pseudomonadati</taxon>
        <taxon>Pseudomonadota</taxon>
        <taxon>Alphaproteobacteria</taxon>
        <taxon>Hyphomicrobiales</taxon>
        <taxon>Nitrobacteraceae</taxon>
        <taxon>Bradyrhizobium</taxon>
    </lineage>
</organism>
<dbReference type="STRING" id="1399419.A5906_13150"/>
<dbReference type="EMBL" id="VITW01000001">
    <property type="protein sequence ID" value="TWB84645.1"/>
    <property type="molecule type" value="Genomic_DNA"/>
</dbReference>
<evidence type="ECO:0000256" key="1">
    <source>
        <dbReference type="ARBA" id="ARBA00006432"/>
    </source>
</evidence>
<dbReference type="RefSeq" id="WP_080139736.1">
    <property type="nucleotide sequence ID" value="NZ_LWIG01000057.1"/>
</dbReference>
<dbReference type="CDD" id="cd17637">
    <property type="entry name" value="ACLS-CaiC"/>
    <property type="match status" value="1"/>
</dbReference>
<dbReference type="Pfam" id="PF00501">
    <property type="entry name" value="AMP-binding"/>
    <property type="match status" value="1"/>
</dbReference>
<evidence type="ECO:0000259" key="3">
    <source>
        <dbReference type="Pfam" id="PF00501"/>
    </source>
</evidence>
<dbReference type="InterPro" id="IPR025110">
    <property type="entry name" value="AMP-bd_C"/>
</dbReference>
<feature type="domain" description="AMP-dependent synthetase/ligase" evidence="3">
    <location>
        <begin position="13"/>
        <end position="363"/>
    </location>
</feature>
<dbReference type="AlphaFoldDB" id="A0A560KN16"/>
<comment type="similarity">
    <text evidence="1">Belongs to the ATP-dependent AMP-binding enzyme family.</text>
</comment>
<protein>
    <submittedName>
        <fullName evidence="5">Long-chain acyl-CoA synthetase</fullName>
    </submittedName>
</protein>
<evidence type="ECO:0000313" key="5">
    <source>
        <dbReference type="EMBL" id="TWB84645.1"/>
    </source>
</evidence>
<proteinExistence type="inferred from homology"/>
<dbReference type="GO" id="GO:0006631">
    <property type="term" value="P:fatty acid metabolic process"/>
    <property type="evidence" value="ECO:0007669"/>
    <property type="project" value="TreeGrafter"/>
</dbReference>
<evidence type="ECO:0000259" key="4">
    <source>
        <dbReference type="Pfam" id="PF13193"/>
    </source>
</evidence>
<dbReference type="InterPro" id="IPR042099">
    <property type="entry name" value="ANL_N_sf"/>
</dbReference>
<dbReference type="PANTHER" id="PTHR43201:SF5">
    <property type="entry name" value="MEDIUM-CHAIN ACYL-COA LIGASE ACSF2, MITOCHONDRIAL"/>
    <property type="match status" value="1"/>
</dbReference>